<dbReference type="RefSeq" id="WP_140794677.1">
    <property type="nucleotide sequence ID" value="NZ_CP017169.1"/>
</dbReference>
<dbReference type="EMBL" id="CP017174">
    <property type="protein sequence ID" value="QDE70550.1"/>
    <property type="molecule type" value="Genomic_DNA"/>
</dbReference>
<name>A0AAE6G3Z0_MYXXA</name>
<organism evidence="1 2">
    <name type="scientific">Myxococcus xanthus</name>
    <dbReference type="NCBI Taxonomy" id="34"/>
    <lineage>
        <taxon>Bacteria</taxon>
        <taxon>Pseudomonadati</taxon>
        <taxon>Myxococcota</taxon>
        <taxon>Myxococcia</taxon>
        <taxon>Myxococcales</taxon>
        <taxon>Cystobacterineae</taxon>
        <taxon>Myxococcaceae</taxon>
        <taxon>Myxococcus</taxon>
    </lineage>
</organism>
<evidence type="ECO:0000313" key="2">
    <source>
        <dbReference type="Proteomes" id="UP000320179"/>
    </source>
</evidence>
<dbReference type="AlphaFoldDB" id="A0AAE6G3Z0"/>
<accession>A0AAE6G3Z0</accession>
<protein>
    <submittedName>
        <fullName evidence="1">Uncharacterized protein</fullName>
    </submittedName>
</protein>
<dbReference type="Proteomes" id="UP000320179">
    <property type="component" value="Chromosome"/>
</dbReference>
<evidence type="ECO:0000313" key="1">
    <source>
        <dbReference type="EMBL" id="QDE70550.1"/>
    </source>
</evidence>
<sequence>MSNDSRIPTLTITHTVPRQTPQNDFGTVLARAANEVVRSGAGLVGGMIPGGPIVSAAVSSAKTVVSAVAPKTMGAGMPATAETGGAAGAGAAAGNQEAWDLLEAQKVLAAEGQKFNMAYLQLQNEMQKESREHTAVSNIMKVRHDSAKAAINNIR</sequence>
<reference evidence="1 2" key="1">
    <citation type="journal article" date="2019" name="Science">
        <title>Social genes are selection hotspots in kin groups of a soil microbe.</title>
        <authorList>
            <person name="Wielgoss S."/>
            <person name="Wolfensberger R."/>
            <person name="Sun L."/>
            <person name="Fiegna F."/>
            <person name="Velicer G.J."/>
        </authorList>
    </citation>
    <scope>NUCLEOTIDE SEQUENCE [LARGE SCALE GENOMIC DNA]</scope>
    <source>
        <strain evidence="1 2">MC3.5.9c15</strain>
    </source>
</reference>
<proteinExistence type="predicted"/>
<gene>
    <name evidence="1" type="ORF">BHS09_28285</name>
</gene>